<dbReference type="RefSeq" id="WP_123791483.1">
    <property type="nucleotide sequence ID" value="NZ_RKQK01000001.1"/>
</dbReference>
<keyword evidence="3" id="KW-1185">Reference proteome</keyword>
<dbReference type="InterPro" id="IPR036844">
    <property type="entry name" value="Hint_dom_sf"/>
</dbReference>
<evidence type="ECO:0000313" key="3">
    <source>
        <dbReference type="Proteomes" id="UP000269689"/>
    </source>
</evidence>
<evidence type="ECO:0000256" key="1">
    <source>
        <dbReference type="SAM" id="MobiDB-lite"/>
    </source>
</evidence>
<reference evidence="2 3" key="1">
    <citation type="submission" date="2018-11" db="EMBL/GenBank/DDBJ databases">
        <title>Genomic Encyclopedia of Type Strains, Phase IV (KMG-IV): sequencing the most valuable type-strain genomes for metagenomic binning, comparative biology and taxonomic classification.</title>
        <authorList>
            <person name="Goeker M."/>
        </authorList>
    </citation>
    <scope>NUCLEOTIDE SEQUENCE [LARGE SCALE GENOMIC DNA]</scope>
    <source>
        <strain evidence="2 3">DSM 104731</strain>
    </source>
</reference>
<gene>
    <name evidence="2" type="ORF">EDD53_0363</name>
</gene>
<evidence type="ECO:0008006" key="4">
    <source>
        <dbReference type="Google" id="ProtNLM"/>
    </source>
</evidence>
<protein>
    <recommendedName>
        <fullName evidence="4">Hedgehog/Intein (Hint) domain-containing protein</fullName>
    </recommendedName>
</protein>
<feature type="compositionally biased region" description="Basic and acidic residues" evidence="1">
    <location>
        <begin position="1"/>
        <end position="16"/>
    </location>
</feature>
<dbReference type="OrthoDB" id="7873527at2"/>
<dbReference type="AlphaFoldDB" id="A0A3N4UMK3"/>
<proteinExistence type="predicted"/>
<name>A0A3N4UMK3_9RHOB</name>
<sequence>MTHDDHGRSYGRKVDRLPASNPSQGAPRRRLKIEDILPCYENGIALGTLVLTADGALPVEYLEQGDRIITRSGMRTLRNIDTPAPQMFTLIFDSAEVIFADGFQVHSKTGKTFAA</sequence>
<accession>A0A3N4UMK3</accession>
<evidence type="ECO:0000313" key="2">
    <source>
        <dbReference type="EMBL" id="RPE71248.1"/>
    </source>
</evidence>
<dbReference type="EMBL" id="RKQK01000001">
    <property type="protein sequence ID" value="RPE71248.1"/>
    <property type="molecule type" value="Genomic_DNA"/>
</dbReference>
<dbReference type="SUPFAM" id="SSF51294">
    <property type="entry name" value="Hedgehog/intein (Hint) domain"/>
    <property type="match status" value="1"/>
</dbReference>
<organism evidence="2 3">
    <name type="scientific">Pacificibacter maritimus</name>
    <dbReference type="NCBI Taxonomy" id="762213"/>
    <lineage>
        <taxon>Bacteria</taxon>
        <taxon>Pseudomonadati</taxon>
        <taxon>Pseudomonadota</taxon>
        <taxon>Alphaproteobacteria</taxon>
        <taxon>Rhodobacterales</taxon>
        <taxon>Roseobacteraceae</taxon>
        <taxon>Pacificibacter</taxon>
    </lineage>
</organism>
<feature type="region of interest" description="Disordered" evidence="1">
    <location>
        <begin position="1"/>
        <end position="28"/>
    </location>
</feature>
<dbReference type="Proteomes" id="UP000269689">
    <property type="component" value="Unassembled WGS sequence"/>
</dbReference>
<comment type="caution">
    <text evidence="2">The sequence shown here is derived from an EMBL/GenBank/DDBJ whole genome shotgun (WGS) entry which is preliminary data.</text>
</comment>